<feature type="transmembrane region" description="Helical" evidence="1">
    <location>
        <begin position="178"/>
        <end position="202"/>
    </location>
</feature>
<keyword evidence="1" id="KW-0472">Membrane</keyword>
<organism evidence="2 3">
    <name type="scientific">Mycena rosella</name>
    <name type="common">Pink bonnet</name>
    <name type="synonym">Agaricus rosellus</name>
    <dbReference type="NCBI Taxonomy" id="1033263"/>
    <lineage>
        <taxon>Eukaryota</taxon>
        <taxon>Fungi</taxon>
        <taxon>Dikarya</taxon>
        <taxon>Basidiomycota</taxon>
        <taxon>Agaricomycotina</taxon>
        <taxon>Agaricomycetes</taxon>
        <taxon>Agaricomycetidae</taxon>
        <taxon>Agaricales</taxon>
        <taxon>Marasmiineae</taxon>
        <taxon>Mycenaceae</taxon>
        <taxon>Mycena</taxon>
    </lineage>
</organism>
<sequence>MVQVHAIKGLHSASECSIAMIQRAMQRLWVIALLLSIARAKLKNYTVDDQSLNIVYSQQTFTCPSALCPENATEGLFNGTATVTTGTVALQFTGSALYLFLSLLGDWSFTLDDNLVDEWNFTISDAVPSGLPAYNNLSMTMPNGPHNLVIAPVDNKTFTLIGIDYFVYTANAPRKTHVGAIVGGVIGGLVLSVGLSGAAFVLRRREQRKKLSRRGIPLGDQDAASIRLGHMHMPKPS</sequence>
<evidence type="ECO:0000313" key="2">
    <source>
        <dbReference type="EMBL" id="KAJ7673363.1"/>
    </source>
</evidence>
<dbReference type="Proteomes" id="UP001221757">
    <property type="component" value="Unassembled WGS sequence"/>
</dbReference>
<evidence type="ECO:0000313" key="3">
    <source>
        <dbReference type="Proteomes" id="UP001221757"/>
    </source>
</evidence>
<dbReference type="EMBL" id="JARKIE010000163">
    <property type="protein sequence ID" value="KAJ7673363.1"/>
    <property type="molecule type" value="Genomic_DNA"/>
</dbReference>
<comment type="caution">
    <text evidence="2">The sequence shown here is derived from an EMBL/GenBank/DDBJ whole genome shotgun (WGS) entry which is preliminary data.</text>
</comment>
<keyword evidence="1" id="KW-0812">Transmembrane</keyword>
<proteinExistence type="predicted"/>
<reference evidence="2" key="1">
    <citation type="submission" date="2023-03" db="EMBL/GenBank/DDBJ databases">
        <title>Massive genome expansion in bonnet fungi (Mycena s.s.) driven by repeated elements and novel gene families across ecological guilds.</title>
        <authorList>
            <consortium name="Lawrence Berkeley National Laboratory"/>
            <person name="Harder C.B."/>
            <person name="Miyauchi S."/>
            <person name="Viragh M."/>
            <person name="Kuo A."/>
            <person name="Thoen E."/>
            <person name="Andreopoulos B."/>
            <person name="Lu D."/>
            <person name="Skrede I."/>
            <person name="Drula E."/>
            <person name="Henrissat B."/>
            <person name="Morin E."/>
            <person name="Kohler A."/>
            <person name="Barry K."/>
            <person name="LaButti K."/>
            <person name="Morin E."/>
            <person name="Salamov A."/>
            <person name="Lipzen A."/>
            <person name="Mereny Z."/>
            <person name="Hegedus B."/>
            <person name="Baldrian P."/>
            <person name="Stursova M."/>
            <person name="Weitz H."/>
            <person name="Taylor A."/>
            <person name="Grigoriev I.V."/>
            <person name="Nagy L.G."/>
            <person name="Martin F."/>
            <person name="Kauserud H."/>
        </authorList>
    </citation>
    <scope>NUCLEOTIDE SEQUENCE</scope>
    <source>
        <strain evidence="2">CBHHK067</strain>
    </source>
</reference>
<keyword evidence="1" id="KW-1133">Transmembrane helix</keyword>
<gene>
    <name evidence="2" type="ORF">B0H17DRAFT_1083221</name>
</gene>
<dbReference type="AlphaFoldDB" id="A0AAD7GBC9"/>
<protein>
    <submittedName>
        <fullName evidence="2">Uncharacterized protein</fullName>
    </submittedName>
</protein>
<keyword evidence="3" id="KW-1185">Reference proteome</keyword>
<evidence type="ECO:0000256" key="1">
    <source>
        <dbReference type="SAM" id="Phobius"/>
    </source>
</evidence>
<accession>A0AAD7GBC9</accession>
<name>A0AAD7GBC9_MYCRO</name>